<reference evidence="1" key="1">
    <citation type="journal article" date="2014" name="Front. Microbiol.">
        <title>High frequency of phylogenetically diverse reductive dehalogenase-homologous genes in deep subseafloor sedimentary metagenomes.</title>
        <authorList>
            <person name="Kawai M."/>
            <person name="Futagami T."/>
            <person name="Toyoda A."/>
            <person name="Takaki Y."/>
            <person name="Nishi S."/>
            <person name="Hori S."/>
            <person name="Arai W."/>
            <person name="Tsubouchi T."/>
            <person name="Morono Y."/>
            <person name="Uchiyama I."/>
            <person name="Ito T."/>
            <person name="Fujiyama A."/>
            <person name="Inagaki F."/>
            <person name="Takami H."/>
        </authorList>
    </citation>
    <scope>NUCLEOTIDE SEQUENCE</scope>
    <source>
        <strain evidence="1">Expedition CK06-06</strain>
    </source>
</reference>
<dbReference type="AlphaFoldDB" id="X1R338"/>
<comment type="caution">
    <text evidence="1">The sequence shown here is derived from an EMBL/GenBank/DDBJ whole genome shotgun (WGS) entry which is preliminary data.</text>
</comment>
<name>X1R338_9ZZZZ</name>
<organism evidence="1">
    <name type="scientific">marine sediment metagenome</name>
    <dbReference type="NCBI Taxonomy" id="412755"/>
    <lineage>
        <taxon>unclassified sequences</taxon>
        <taxon>metagenomes</taxon>
        <taxon>ecological metagenomes</taxon>
    </lineage>
</organism>
<dbReference type="EMBL" id="BARV01039502">
    <property type="protein sequence ID" value="GAI57525.1"/>
    <property type="molecule type" value="Genomic_DNA"/>
</dbReference>
<proteinExistence type="predicted"/>
<gene>
    <name evidence="1" type="ORF">S06H3_60531</name>
</gene>
<accession>X1R338</accession>
<protein>
    <submittedName>
        <fullName evidence="1">Uncharacterized protein</fullName>
    </submittedName>
</protein>
<sequence>MFWPFSIYKLLRPEEKYICAPVRILHETEKAILIDNGIKIWLSKSQIHGIRLKNNTFEVYVKESTVG</sequence>
<evidence type="ECO:0000313" key="1">
    <source>
        <dbReference type="EMBL" id="GAI57525.1"/>
    </source>
</evidence>